<organism evidence="1 2">
    <name type="scientific">Trifolium medium</name>
    <dbReference type="NCBI Taxonomy" id="97028"/>
    <lineage>
        <taxon>Eukaryota</taxon>
        <taxon>Viridiplantae</taxon>
        <taxon>Streptophyta</taxon>
        <taxon>Embryophyta</taxon>
        <taxon>Tracheophyta</taxon>
        <taxon>Spermatophyta</taxon>
        <taxon>Magnoliopsida</taxon>
        <taxon>eudicotyledons</taxon>
        <taxon>Gunneridae</taxon>
        <taxon>Pentapetalae</taxon>
        <taxon>rosids</taxon>
        <taxon>fabids</taxon>
        <taxon>Fabales</taxon>
        <taxon>Fabaceae</taxon>
        <taxon>Papilionoideae</taxon>
        <taxon>50 kb inversion clade</taxon>
        <taxon>NPAAA clade</taxon>
        <taxon>Hologalegina</taxon>
        <taxon>IRL clade</taxon>
        <taxon>Trifolieae</taxon>
        <taxon>Trifolium</taxon>
    </lineage>
</organism>
<dbReference type="Proteomes" id="UP000265520">
    <property type="component" value="Unassembled WGS sequence"/>
</dbReference>
<accession>A0A392SYY1</accession>
<dbReference type="AlphaFoldDB" id="A0A392SYY1"/>
<keyword evidence="2" id="KW-1185">Reference proteome</keyword>
<proteinExistence type="predicted"/>
<reference evidence="1 2" key="1">
    <citation type="journal article" date="2018" name="Front. Plant Sci.">
        <title>Red Clover (Trifolium pratense) and Zigzag Clover (T. medium) - A Picture of Genomic Similarities and Differences.</title>
        <authorList>
            <person name="Dluhosova J."/>
            <person name="Istvanek J."/>
            <person name="Nedelnik J."/>
            <person name="Repkova J."/>
        </authorList>
    </citation>
    <scope>NUCLEOTIDE SEQUENCE [LARGE SCALE GENOMIC DNA]</scope>
    <source>
        <strain evidence="2">cv. 10/8</strain>
        <tissue evidence="1">Leaf</tissue>
    </source>
</reference>
<sequence>MFAAATLTRRISDSPWSCSLQRSLQRLVATHVRCMFAEATGSDWVLLHSDDVRYCSLWLAAAKVPKSKIFNLLQN</sequence>
<name>A0A392SYY1_9FABA</name>
<evidence type="ECO:0000313" key="2">
    <source>
        <dbReference type="Proteomes" id="UP000265520"/>
    </source>
</evidence>
<protein>
    <submittedName>
        <fullName evidence="1">Uncharacterized protein</fullName>
    </submittedName>
</protein>
<evidence type="ECO:0000313" key="1">
    <source>
        <dbReference type="EMBL" id="MCI54061.1"/>
    </source>
</evidence>
<comment type="caution">
    <text evidence="1">The sequence shown here is derived from an EMBL/GenBank/DDBJ whole genome shotgun (WGS) entry which is preliminary data.</text>
</comment>
<dbReference type="EMBL" id="LXQA010473597">
    <property type="protein sequence ID" value="MCI54061.1"/>
    <property type="molecule type" value="Genomic_DNA"/>
</dbReference>